<keyword evidence="6" id="KW-0460">Magnesium</keyword>
<dbReference type="PANTHER" id="PTHR12992:SF11">
    <property type="entry name" value="MITOCHONDRIAL COENZYME A DIPHOSPHATASE NUDT8"/>
    <property type="match status" value="1"/>
</dbReference>
<organism evidence="10 11">
    <name type="scientific">Kytococcus aerolatus</name>
    <dbReference type="NCBI Taxonomy" id="592308"/>
    <lineage>
        <taxon>Bacteria</taxon>
        <taxon>Bacillati</taxon>
        <taxon>Actinomycetota</taxon>
        <taxon>Actinomycetes</taxon>
        <taxon>Micrococcales</taxon>
        <taxon>Kytococcaceae</taxon>
        <taxon>Kytococcus</taxon>
    </lineage>
</organism>
<dbReference type="InterPro" id="IPR000086">
    <property type="entry name" value="NUDIX_hydrolase_dom"/>
</dbReference>
<evidence type="ECO:0000256" key="5">
    <source>
        <dbReference type="ARBA" id="ARBA00022801"/>
    </source>
</evidence>
<evidence type="ECO:0000313" key="11">
    <source>
        <dbReference type="Proteomes" id="UP000198122"/>
    </source>
</evidence>
<evidence type="ECO:0000256" key="7">
    <source>
        <dbReference type="ARBA" id="ARBA00023211"/>
    </source>
</evidence>
<dbReference type="GO" id="GO:0046872">
    <property type="term" value="F:metal ion binding"/>
    <property type="evidence" value="ECO:0007669"/>
    <property type="project" value="UniProtKB-KW"/>
</dbReference>
<sequence length="215" mass="23325">MTAQPVPAWLSDLQAEADAHPVERLAAPLRRPPLEVDESRMRRAAVLVLVGPEGVVLTRRASRMSSHAGQVSFPGGGIDAGESPQEAALREAWEEVGLEPPSAEVVATLPELPVAPSFRPVTPVVAWWREPHRVGVVSEQEVASVHVVPLEDLVAPAARFSARLPGSTFRTPGFEADGIFVWGYTGWLLSTVLRLGGVDRPWDPQVVREVPEGYR</sequence>
<dbReference type="PRINTS" id="PR00502">
    <property type="entry name" value="NUDIXFAMILY"/>
</dbReference>
<dbReference type="Pfam" id="PF00293">
    <property type="entry name" value="NUDIX"/>
    <property type="match status" value="1"/>
</dbReference>
<comment type="cofactor">
    <cofactor evidence="2">
        <name>Mg(2+)</name>
        <dbReference type="ChEBI" id="CHEBI:18420"/>
    </cofactor>
</comment>
<keyword evidence="7" id="KW-0464">Manganese</keyword>
<dbReference type="InterPro" id="IPR015797">
    <property type="entry name" value="NUDIX_hydrolase-like_dom_sf"/>
</dbReference>
<dbReference type="PROSITE" id="PS51462">
    <property type="entry name" value="NUDIX"/>
    <property type="match status" value="1"/>
</dbReference>
<keyword evidence="11" id="KW-1185">Reference proteome</keyword>
<keyword evidence="5 8" id="KW-0378">Hydrolase</keyword>
<dbReference type="PANTHER" id="PTHR12992">
    <property type="entry name" value="NUDIX HYDROLASE"/>
    <property type="match status" value="1"/>
</dbReference>
<proteinExistence type="inferred from homology"/>
<dbReference type="PROSITE" id="PS00893">
    <property type="entry name" value="NUDIX_BOX"/>
    <property type="match status" value="1"/>
</dbReference>
<dbReference type="InterPro" id="IPR045121">
    <property type="entry name" value="CoAse"/>
</dbReference>
<dbReference type="RefSeq" id="WP_200815128.1">
    <property type="nucleotide sequence ID" value="NZ_FYEZ01000003.1"/>
</dbReference>
<name>A0A212U6H4_9MICO</name>
<dbReference type="EMBL" id="FYEZ01000003">
    <property type="protein sequence ID" value="SNC73829.1"/>
    <property type="molecule type" value="Genomic_DNA"/>
</dbReference>
<accession>A0A212U6H4</accession>
<feature type="domain" description="Nudix hydrolase" evidence="9">
    <location>
        <begin position="39"/>
        <end position="171"/>
    </location>
</feature>
<comment type="cofactor">
    <cofactor evidence="1">
        <name>Mn(2+)</name>
        <dbReference type="ChEBI" id="CHEBI:29035"/>
    </cofactor>
</comment>
<dbReference type="InterPro" id="IPR020084">
    <property type="entry name" value="NUDIX_hydrolase_CS"/>
</dbReference>
<evidence type="ECO:0000259" key="9">
    <source>
        <dbReference type="PROSITE" id="PS51462"/>
    </source>
</evidence>
<evidence type="ECO:0000256" key="3">
    <source>
        <dbReference type="ARBA" id="ARBA00005582"/>
    </source>
</evidence>
<evidence type="ECO:0000256" key="2">
    <source>
        <dbReference type="ARBA" id="ARBA00001946"/>
    </source>
</evidence>
<evidence type="ECO:0000256" key="6">
    <source>
        <dbReference type="ARBA" id="ARBA00022842"/>
    </source>
</evidence>
<reference evidence="10 11" key="1">
    <citation type="submission" date="2017-06" db="EMBL/GenBank/DDBJ databases">
        <authorList>
            <person name="Kim H.J."/>
            <person name="Triplett B.A."/>
        </authorList>
    </citation>
    <scope>NUCLEOTIDE SEQUENCE [LARGE SCALE GENOMIC DNA]</scope>
    <source>
        <strain evidence="10 11">DSM 22179</strain>
    </source>
</reference>
<dbReference type="Proteomes" id="UP000198122">
    <property type="component" value="Unassembled WGS sequence"/>
</dbReference>
<dbReference type="InterPro" id="IPR020476">
    <property type="entry name" value="Nudix_hydrolase"/>
</dbReference>
<evidence type="ECO:0000313" key="10">
    <source>
        <dbReference type="EMBL" id="SNC73829.1"/>
    </source>
</evidence>
<gene>
    <name evidence="10" type="ORF">SAMN05445756_2165</name>
</gene>
<comment type="similarity">
    <text evidence="3 8">Belongs to the Nudix hydrolase family.</text>
</comment>
<keyword evidence="4" id="KW-0479">Metal-binding</keyword>
<dbReference type="GO" id="GO:0010945">
    <property type="term" value="F:coenzyme A diphosphatase activity"/>
    <property type="evidence" value="ECO:0007669"/>
    <property type="project" value="InterPro"/>
</dbReference>
<evidence type="ECO:0000256" key="8">
    <source>
        <dbReference type="RuleBase" id="RU003476"/>
    </source>
</evidence>
<evidence type="ECO:0000256" key="4">
    <source>
        <dbReference type="ARBA" id="ARBA00022723"/>
    </source>
</evidence>
<dbReference type="CDD" id="cd03426">
    <property type="entry name" value="NUDIX_CoAse_Nudt7"/>
    <property type="match status" value="1"/>
</dbReference>
<dbReference type="SUPFAM" id="SSF55811">
    <property type="entry name" value="Nudix"/>
    <property type="match status" value="1"/>
</dbReference>
<evidence type="ECO:0000256" key="1">
    <source>
        <dbReference type="ARBA" id="ARBA00001936"/>
    </source>
</evidence>
<dbReference type="Gene3D" id="3.90.79.10">
    <property type="entry name" value="Nucleoside Triphosphate Pyrophosphohydrolase"/>
    <property type="match status" value="1"/>
</dbReference>
<dbReference type="AlphaFoldDB" id="A0A212U6H4"/>
<protein>
    <submittedName>
        <fullName evidence="10">ADP-ribose pyrophosphatase YjhB, NUDIX family</fullName>
    </submittedName>
</protein>